<name>A0A1H7SZ60_9RHOB</name>
<dbReference type="RefSeq" id="WP_093037418.1">
    <property type="nucleotide sequence ID" value="NZ_FOAG01000008.1"/>
</dbReference>
<proteinExistence type="predicted"/>
<dbReference type="SUPFAM" id="SSF56935">
    <property type="entry name" value="Porins"/>
    <property type="match status" value="1"/>
</dbReference>
<dbReference type="EMBL" id="FOAG01000008">
    <property type="protein sequence ID" value="SEL77883.1"/>
    <property type="molecule type" value="Genomic_DNA"/>
</dbReference>
<reference evidence="2 3" key="1">
    <citation type="submission" date="2016-10" db="EMBL/GenBank/DDBJ databases">
        <authorList>
            <person name="de Groot N.N."/>
        </authorList>
    </citation>
    <scope>NUCLEOTIDE SEQUENCE [LARGE SCALE GENOMIC DNA]</scope>
    <source>
        <strain evidence="2 3">DSM 100674</strain>
    </source>
</reference>
<protein>
    <submittedName>
        <fullName evidence="2">Porin subfamily protein</fullName>
    </submittedName>
</protein>
<dbReference type="OrthoDB" id="9763822at2"/>
<feature type="chain" id="PRO_5032981648" evidence="1">
    <location>
        <begin position="26"/>
        <end position="422"/>
    </location>
</feature>
<accession>A0A1H7SZ60</accession>
<dbReference type="AlphaFoldDB" id="A0A1H7SZ60"/>
<sequence length="422" mass="45250">MRPTFTALVGATALITGALSTPALAQSTEELKAQVRELTERVNQIENRGHVNLPAGTTLTFGGYAKLDMIYDFDQGQGDTALVSGLVPGAPSDGGFRAHVRQSRLNFRTDTQTEKGPLTTFVEIDFFGTRGNEVLSNSHQPRLRHAYGQWNGWTAGQTWSTFMPIELHPNTVDFQGPTGATFIRQALLRYTFPAGENFKIALALENSEFSGRGLVPDPDNVGNFIVQGVGQSTGSAFAGVNAGFDTLPDFVASGTWSHNGSTVKGSVVLRELEAPTALGGDSDTGWGINLGAGTPLWEGGRVAGSFVYGDGIGRYIIDGVGQDAFIDATGRLNTIEAYGGNAQITHKFSDKVSVGLTYGYYEVQDTFALTDTKQLQTVHASLFWSPVKRMTVGAEINWGERELASGATADATRLQTSVQFNF</sequence>
<gene>
    <name evidence="2" type="ORF">SAMN05443999_10810</name>
</gene>
<evidence type="ECO:0000313" key="2">
    <source>
        <dbReference type="EMBL" id="SEL77883.1"/>
    </source>
</evidence>
<dbReference type="Proteomes" id="UP000199582">
    <property type="component" value="Unassembled WGS sequence"/>
</dbReference>
<keyword evidence="3" id="KW-1185">Reference proteome</keyword>
<dbReference type="Pfam" id="PF19577">
    <property type="entry name" value="DcaP"/>
    <property type="match status" value="1"/>
</dbReference>
<evidence type="ECO:0000313" key="3">
    <source>
        <dbReference type="Proteomes" id="UP000199582"/>
    </source>
</evidence>
<keyword evidence="1" id="KW-0732">Signal</keyword>
<organism evidence="2 3">
    <name type="scientific">Roseovarius azorensis</name>
    <dbReference type="NCBI Taxonomy" id="1287727"/>
    <lineage>
        <taxon>Bacteria</taxon>
        <taxon>Pseudomonadati</taxon>
        <taxon>Pseudomonadota</taxon>
        <taxon>Alphaproteobacteria</taxon>
        <taxon>Rhodobacterales</taxon>
        <taxon>Roseobacteraceae</taxon>
        <taxon>Roseovarius</taxon>
    </lineage>
</organism>
<dbReference type="InterPro" id="IPR045748">
    <property type="entry name" value="DcaP"/>
</dbReference>
<evidence type="ECO:0000256" key="1">
    <source>
        <dbReference type="SAM" id="SignalP"/>
    </source>
</evidence>
<dbReference type="STRING" id="1287727.SAMN05443999_10810"/>
<feature type="signal peptide" evidence="1">
    <location>
        <begin position="1"/>
        <end position="25"/>
    </location>
</feature>